<dbReference type="AlphaFoldDB" id="A0A2T9JIA5"/>
<evidence type="ECO:0000313" key="7">
    <source>
        <dbReference type="EMBL" id="PVM83422.1"/>
    </source>
</evidence>
<proteinExistence type="inferred from homology"/>
<evidence type="ECO:0000256" key="1">
    <source>
        <dbReference type="ARBA" id="ARBA00010641"/>
    </source>
</evidence>
<dbReference type="InterPro" id="IPR036388">
    <property type="entry name" value="WH-like_DNA-bd_sf"/>
</dbReference>
<keyword evidence="4" id="KW-0804">Transcription</keyword>
<sequence>MWEALGVIGNEQEVGRTLATQNRILLAYVRRRLATTVDAEDVAQEAIMRVLARARDTLISDPLFYAMRAARNILVDHARRAANVPIDDLEAAELSIHGGATPLEALDMSERSRLCQRALEAMPPLRREVFVRRRAGEESYEQIARDLKLSIEAVQKHYSRAAQTLRRTAEGRHVD</sequence>
<dbReference type="PANTHER" id="PTHR43133:SF63">
    <property type="entry name" value="RNA POLYMERASE SIGMA FACTOR FECI-RELATED"/>
    <property type="match status" value="1"/>
</dbReference>
<evidence type="ECO:0000256" key="4">
    <source>
        <dbReference type="ARBA" id="ARBA00023163"/>
    </source>
</evidence>
<dbReference type="NCBIfam" id="TIGR02937">
    <property type="entry name" value="sigma70-ECF"/>
    <property type="match status" value="1"/>
</dbReference>
<dbReference type="Pfam" id="PF04542">
    <property type="entry name" value="Sigma70_r2"/>
    <property type="match status" value="1"/>
</dbReference>
<reference evidence="7 8" key="1">
    <citation type="submission" date="2018-04" db="EMBL/GenBank/DDBJ databases">
        <title>The genome sequence of Caulobacter sp. 744.</title>
        <authorList>
            <person name="Gao J."/>
            <person name="Sun J."/>
        </authorList>
    </citation>
    <scope>NUCLEOTIDE SEQUENCE [LARGE SCALE GENOMIC DNA]</scope>
    <source>
        <strain evidence="7 8">774</strain>
    </source>
</reference>
<dbReference type="SUPFAM" id="SSF88659">
    <property type="entry name" value="Sigma3 and sigma4 domains of RNA polymerase sigma factors"/>
    <property type="match status" value="1"/>
</dbReference>
<feature type="domain" description="RNA polymerase sigma factor 70 region 4 type 2" evidence="6">
    <location>
        <begin position="116"/>
        <end position="164"/>
    </location>
</feature>
<accession>A0A2T9JIA5</accession>
<gene>
    <name evidence="7" type="ORF">DDF67_21030</name>
</gene>
<dbReference type="PANTHER" id="PTHR43133">
    <property type="entry name" value="RNA POLYMERASE ECF-TYPE SIGMA FACTO"/>
    <property type="match status" value="1"/>
</dbReference>
<dbReference type="InterPro" id="IPR013249">
    <property type="entry name" value="RNA_pol_sigma70_r4_t2"/>
</dbReference>
<dbReference type="Proteomes" id="UP000245073">
    <property type="component" value="Unassembled WGS sequence"/>
</dbReference>
<dbReference type="Pfam" id="PF08281">
    <property type="entry name" value="Sigma70_r4_2"/>
    <property type="match status" value="1"/>
</dbReference>
<comment type="similarity">
    <text evidence="1">Belongs to the sigma-70 factor family. ECF subfamily.</text>
</comment>
<protein>
    <submittedName>
        <fullName evidence="7">RNA polymerase subunit sigma-70</fullName>
    </submittedName>
</protein>
<dbReference type="GO" id="GO:0006352">
    <property type="term" value="P:DNA-templated transcription initiation"/>
    <property type="evidence" value="ECO:0007669"/>
    <property type="project" value="InterPro"/>
</dbReference>
<dbReference type="SUPFAM" id="SSF88946">
    <property type="entry name" value="Sigma2 domain of RNA polymerase sigma factors"/>
    <property type="match status" value="1"/>
</dbReference>
<evidence type="ECO:0000259" key="6">
    <source>
        <dbReference type="Pfam" id="PF08281"/>
    </source>
</evidence>
<evidence type="ECO:0000256" key="3">
    <source>
        <dbReference type="ARBA" id="ARBA00023082"/>
    </source>
</evidence>
<dbReference type="InterPro" id="IPR013324">
    <property type="entry name" value="RNA_pol_sigma_r3/r4-like"/>
</dbReference>
<dbReference type="InterPro" id="IPR014284">
    <property type="entry name" value="RNA_pol_sigma-70_dom"/>
</dbReference>
<evidence type="ECO:0000313" key="8">
    <source>
        <dbReference type="Proteomes" id="UP000245073"/>
    </source>
</evidence>
<comment type="caution">
    <text evidence="7">The sequence shown here is derived from an EMBL/GenBank/DDBJ whole genome shotgun (WGS) entry which is preliminary data.</text>
</comment>
<feature type="domain" description="RNA polymerase sigma-70 region 2" evidence="5">
    <location>
        <begin position="23"/>
        <end position="82"/>
    </location>
</feature>
<dbReference type="GO" id="GO:0003677">
    <property type="term" value="F:DNA binding"/>
    <property type="evidence" value="ECO:0007669"/>
    <property type="project" value="InterPro"/>
</dbReference>
<evidence type="ECO:0000259" key="5">
    <source>
        <dbReference type="Pfam" id="PF04542"/>
    </source>
</evidence>
<dbReference type="InterPro" id="IPR007627">
    <property type="entry name" value="RNA_pol_sigma70_r2"/>
</dbReference>
<keyword evidence="8" id="KW-1185">Reference proteome</keyword>
<dbReference type="InterPro" id="IPR013325">
    <property type="entry name" value="RNA_pol_sigma_r2"/>
</dbReference>
<keyword evidence="3" id="KW-0731">Sigma factor</keyword>
<dbReference type="EMBL" id="QDKQ01000069">
    <property type="protein sequence ID" value="PVM83422.1"/>
    <property type="molecule type" value="Genomic_DNA"/>
</dbReference>
<dbReference type="InterPro" id="IPR039425">
    <property type="entry name" value="RNA_pol_sigma-70-like"/>
</dbReference>
<dbReference type="Gene3D" id="1.10.1740.10">
    <property type="match status" value="1"/>
</dbReference>
<evidence type="ECO:0000256" key="2">
    <source>
        <dbReference type="ARBA" id="ARBA00023015"/>
    </source>
</evidence>
<dbReference type="Gene3D" id="1.10.10.10">
    <property type="entry name" value="Winged helix-like DNA-binding domain superfamily/Winged helix DNA-binding domain"/>
    <property type="match status" value="1"/>
</dbReference>
<name>A0A2T9JIA5_9CAUL</name>
<keyword evidence="2" id="KW-0805">Transcription regulation</keyword>
<organism evidence="7 8">
    <name type="scientific">Caulobacter endophyticus</name>
    <dbReference type="NCBI Taxonomy" id="2172652"/>
    <lineage>
        <taxon>Bacteria</taxon>
        <taxon>Pseudomonadati</taxon>
        <taxon>Pseudomonadota</taxon>
        <taxon>Alphaproteobacteria</taxon>
        <taxon>Caulobacterales</taxon>
        <taxon>Caulobacteraceae</taxon>
        <taxon>Caulobacter</taxon>
    </lineage>
</organism>
<dbReference type="GO" id="GO:0016987">
    <property type="term" value="F:sigma factor activity"/>
    <property type="evidence" value="ECO:0007669"/>
    <property type="project" value="UniProtKB-KW"/>
</dbReference>